<proteinExistence type="predicted"/>
<reference evidence="1" key="1">
    <citation type="submission" date="2024-05" db="EMBL/GenBank/DDBJ databases">
        <authorList>
            <person name="Badawy S."/>
            <person name="Skurnik M."/>
        </authorList>
    </citation>
    <scope>NUCLEOTIDE SEQUENCE</scope>
</reference>
<evidence type="ECO:0000313" key="1">
    <source>
        <dbReference type="EMBL" id="XBS49440.1"/>
    </source>
</evidence>
<protein>
    <submittedName>
        <fullName evidence="1">Uncharacterized protein</fullName>
    </submittedName>
</protein>
<organism evidence="1">
    <name type="scientific">Escherichia phage fEgEco12</name>
    <dbReference type="NCBI Taxonomy" id="3158837"/>
    <lineage>
        <taxon>Viruses</taxon>
        <taxon>Duplodnaviria</taxon>
        <taxon>Heunggongvirae</taxon>
        <taxon>Uroviricota</taxon>
        <taxon>Caudoviricetes</taxon>
    </lineage>
</organism>
<dbReference type="EMBL" id="PP777464">
    <property type="protein sequence ID" value="XBS49440.1"/>
    <property type="molecule type" value="Genomic_DNA"/>
</dbReference>
<name>A0AAU7PH05_9CAUD</name>
<sequence>MENIYKRVGAVLEDSTIVNSVLAYNNDDEVVLMSAGFTRTGSVEIDGEIVDVYSIEKKRKVVIVEDVNTLKDLEHLRYKFNIGAGANADKPYLKRWNTKY</sequence>
<accession>A0AAU7PH05</accession>